<evidence type="ECO:0000313" key="3">
    <source>
        <dbReference type="Proteomes" id="UP000033415"/>
    </source>
</evidence>
<dbReference type="SUPFAM" id="SSF52343">
    <property type="entry name" value="Ferredoxin reductase-like, C-terminal NADP-linked domain"/>
    <property type="match status" value="1"/>
</dbReference>
<dbReference type="PATRIC" id="fig|28037.100.peg.910"/>
<dbReference type="SUPFAM" id="SSF63380">
    <property type="entry name" value="Riboflavin synthase domain-like"/>
    <property type="match status" value="1"/>
</dbReference>
<dbReference type="AlphaFoldDB" id="A0A081Q5F7"/>
<reference evidence="2 3" key="1">
    <citation type="submission" date="2015-02" db="EMBL/GenBank/DDBJ databases">
        <title>Evolution of amylase-binding proteins of oral streptococcal species.</title>
        <authorList>
            <person name="Haase E.M."/>
        </authorList>
    </citation>
    <scope>NUCLEOTIDE SEQUENCE [LARGE SCALE GENOMIC DNA]</scope>
    <source>
        <strain evidence="2 3">SK137</strain>
    </source>
</reference>
<name>A0A081Q5F7_STRMT</name>
<gene>
    <name evidence="2" type="ORF">TZ91_00328</name>
</gene>
<comment type="caution">
    <text evidence="2">The sequence shown here is derived from an EMBL/GenBank/DDBJ whole genome shotgun (WGS) entry which is preliminary data.</text>
</comment>
<dbReference type="EMBL" id="JYGQ01000001">
    <property type="protein sequence ID" value="KJQ72729.1"/>
    <property type="molecule type" value="Genomic_DNA"/>
</dbReference>
<keyword evidence="1" id="KW-0812">Transmembrane</keyword>
<proteinExistence type="predicted"/>
<feature type="transmembrane region" description="Helical" evidence="1">
    <location>
        <begin position="7"/>
        <end position="29"/>
    </location>
</feature>
<dbReference type="InterPro" id="IPR039261">
    <property type="entry name" value="FNR_nucleotide-bd"/>
</dbReference>
<evidence type="ECO:0000256" key="1">
    <source>
        <dbReference type="SAM" id="Phobius"/>
    </source>
</evidence>
<dbReference type="Gene3D" id="2.40.30.10">
    <property type="entry name" value="Translation factors"/>
    <property type="match status" value="1"/>
</dbReference>
<sequence length="258" mass="28952">MKRGKKMFIIILTTLGVLGFISWGIITYLGRSQTLSIKSIENPSGDLYLVHITKPKNQIWKAGSYAQFKLPDSSFSLDKSPVKENQASRWLTLASTPDEDEILIVTHNSGSVFKETLTHLPAGSKIEMSWLESSLSVKDNDQALVCFASDVGISTLRPVVKEWAGKRSIILNHLDKGVNIFDNELRELSKNNPNLTYKTSETFSQSQAFLKNAVMKYGNQAIYLLTGQPDDINEMKNFLKENGIDDKQIQTSMFRGLK</sequence>
<keyword evidence="1" id="KW-1133">Transmembrane helix</keyword>
<accession>A0A081Q5F7</accession>
<keyword evidence="1" id="KW-0472">Membrane</keyword>
<dbReference type="RefSeq" id="WP_033686828.1">
    <property type="nucleotide sequence ID" value="NZ_CAJJIE010000028.1"/>
</dbReference>
<dbReference type="InterPro" id="IPR017938">
    <property type="entry name" value="Riboflavin_synthase-like_b-brl"/>
</dbReference>
<organism evidence="2 3">
    <name type="scientific">Streptococcus mitis</name>
    <dbReference type="NCBI Taxonomy" id="28037"/>
    <lineage>
        <taxon>Bacteria</taxon>
        <taxon>Bacillati</taxon>
        <taxon>Bacillota</taxon>
        <taxon>Bacilli</taxon>
        <taxon>Lactobacillales</taxon>
        <taxon>Streptococcaceae</taxon>
        <taxon>Streptococcus</taxon>
        <taxon>Streptococcus mitis group</taxon>
    </lineage>
</organism>
<dbReference type="Gene3D" id="3.40.50.80">
    <property type="entry name" value="Nucleotide-binding domain of ferredoxin-NADP reductase (FNR) module"/>
    <property type="match status" value="1"/>
</dbReference>
<dbReference type="Proteomes" id="UP000033415">
    <property type="component" value="Unassembled WGS sequence"/>
</dbReference>
<evidence type="ECO:0000313" key="2">
    <source>
        <dbReference type="EMBL" id="KJQ72729.1"/>
    </source>
</evidence>
<evidence type="ECO:0008006" key="4">
    <source>
        <dbReference type="Google" id="ProtNLM"/>
    </source>
</evidence>
<protein>
    <recommendedName>
        <fullName evidence="4">Ferredoxin reductase</fullName>
    </recommendedName>
</protein>